<evidence type="ECO:0000256" key="2">
    <source>
        <dbReference type="ARBA" id="ARBA00023242"/>
    </source>
</evidence>
<dbReference type="OMA" id="THNEHLC"/>
<dbReference type="Gene3D" id="1.10.150.910">
    <property type="match status" value="1"/>
</dbReference>
<evidence type="ECO:0000256" key="4">
    <source>
        <dbReference type="ARBA" id="ARBA00068483"/>
    </source>
</evidence>
<dbReference type="AlphaFoldDB" id="A0A914AUI7"/>
<dbReference type="OrthoDB" id="6109at2759"/>
<dbReference type="GO" id="GO:0005634">
    <property type="term" value="C:nucleus"/>
    <property type="evidence" value="ECO:0007669"/>
    <property type="project" value="UniProtKB-SubCell"/>
</dbReference>
<dbReference type="FunFam" id="1.10.150.910:FF:000005">
    <property type="entry name" value="Cleavage and polyadenylation specific factor 1"/>
    <property type="match status" value="1"/>
</dbReference>
<dbReference type="InterPro" id="IPR050358">
    <property type="entry name" value="RSE1/DDB1/CFT1"/>
</dbReference>
<comment type="similarity">
    <text evidence="3">Belongs to the CPSF1 family.</text>
</comment>
<keyword evidence="7" id="KW-1185">Reference proteome</keyword>
<reference evidence="6" key="1">
    <citation type="submission" date="2022-11" db="UniProtKB">
        <authorList>
            <consortium name="EnsemblMetazoa"/>
        </authorList>
    </citation>
    <scope>IDENTIFICATION</scope>
</reference>
<comment type="subcellular location">
    <subcellularLocation>
        <location evidence="1">Nucleus</location>
    </subcellularLocation>
</comment>
<keyword evidence="2" id="KW-0539">Nucleus</keyword>
<protein>
    <recommendedName>
        <fullName evidence="4">Cleavage and polyadenylation specificity factor subunit 1</fullName>
    </recommendedName>
</protein>
<evidence type="ECO:0000313" key="6">
    <source>
        <dbReference type="EnsemblMetazoa" id="XP_038067427.1"/>
    </source>
</evidence>
<evidence type="ECO:0000256" key="3">
    <source>
        <dbReference type="ARBA" id="ARBA00038446"/>
    </source>
</evidence>
<proteinExistence type="inferred from homology"/>
<dbReference type="Proteomes" id="UP000887568">
    <property type="component" value="Unplaced"/>
</dbReference>
<evidence type="ECO:0000259" key="5">
    <source>
        <dbReference type="Pfam" id="PF03178"/>
    </source>
</evidence>
<dbReference type="GO" id="GO:0003676">
    <property type="term" value="F:nucleic acid binding"/>
    <property type="evidence" value="ECO:0007669"/>
    <property type="project" value="InterPro"/>
</dbReference>
<name>A0A914AUI7_PATMI</name>
<sequence>MLLPMTEKTYRRLLMLQNAITTSVMHIGGLNPKAYRHIVSHQRELSNPHRNILDGDLLYKYTYLSVVEKNELAKKIGTSVDQIMDDLMDVERLTTHF</sequence>
<feature type="domain" description="RSE1/DDB1/CPSF1 C-terminal" evidence="5">
    <location>
        <begin position="2"/>
        <end position="62"/>
    </location>
</feature>
<dbReference type="InterPro" id="IPR004871">
    <property type="entry name" value="RSE1/DDB1/CPSF1_C"/>
</dbReference>
<dbReference type="Pfam" id="PF03178">
    <property type="entry name" value="CPSF_A"/>
    <property type="match status" value="1"/>
</dbReference>
<dbReference type="RefSeq" id="XP_038067427.1">
    <property type="nucleotide sequence ID" value="XM_038211499.1"/>
</dbReference>
<accession>A0A914AUI7</accession>
<dbReference type="PANTHER" id="PTHR10644">
    <property type="entry name" value="DNA REPAIR/RNA PROCESSING CPSF FAMILY"/>
    <property type="match status" value="1"/>
</dbReference>
<dbReference type="GeneID" id="119737284"/>
<evidence type="ECO:0000313" key="7">
    <source>
        <dbReference type="Proteomes" id="UP000887568"/>
    </source>
</evidence>
<evidence type="ECO:0000256" key="1">
    <source>
        <dbReference type="ARBA" id="ARBA00004123"/>
    </source>
</evidence>
<organism evidence="6 7">
    <name type="scientific">Patiria miniata</name>
    <name type="common">Bat star</name>
    <name type="synonym">Asterina miniata</name>
    <dbReference type="NCBI Taxonomy" id="46514"/>
    <lineage>
        <taxon>Eukaryota</taxon>
        <taxon>Metazoa</taxon>
        <taxon>Echinodermata</taxon>
        <taxon>Eleutherozoa</taxon>
        <taxon>Asterozoa</taxon>
        <taxon>Asteroidea</taxon>
        <taxon>Valvatacea</taxon>
        <taxon>Valvatida</taxon>
        <taxon>Asterinidae</taxon>
        <taxon>Patiria</taxon>
    </lineage>
</organism>
<dbReference type="GO" id="GO:0031123">
    <property type="term" value="P:RNA 3'-end processing"/>
    <property type="evidence" value="ECO:0007669"/>
    <property type="project" value="UniProtKB-ARBA"/>
</dbReference>
<dbReference type="EnsemblMetazoa" id="XM_038211499.1">
    <property type="protein sequence ID" value="XP_038067427.1"/>
    <property type="gene ID" value="LOC119737284"/>
</dbReference>